<keyword evidence="2" id="KW-1003">Cell membrane</keyword>
<dbReference type="GO" id="GO:0004713">
    <property type="term" value="F:protein tyrosine kinase activity"/>
    <property type="evidence" value="ECO:0007669"/>
    <property type="project" value="TreeGrafter"/>
</dbReference>
<dbReference type="PANTHER" id="PTHR32309">
    <property type="entry name" value="TYROSINE-PROTEIN KINASE"/>
    <property type="match status" value="1"/>
</dbReference>
<evidence type="ECO:0000256" key="5">
    <source>
        <dbReference type="ARBA" id="ARBA00023136"/>
    </source>
</evidence>
<dbReference type="PANTHER" id="PTHR32309:SF13">
    <property type="entry name" value="FERRIC ENTEROBACTIN TRANSPORT PROTEIN FEPE"/>
    <property type="match status" value="1"/>
</dbReference>
<evidence type="ECO:0000313" key="8">
    <source>
        <dbReference type="EMBL" id="NEN25466.1"/>
    </source>
</evidence>
<keyword evidence="4 6" id="KW-1133">Transmembrane helix</keyword>
<evidence type="ECO:0000256" key="6">
    <source>
        <dbReference type="SAM" id="Phobius"/>
    </source>
</evidence>
<sequence>MERQNFDFSTIVTIIRKNIKVFIVVIIASAALAVIFSSSAFLKPRFKSAAVVYPVNIRPYSDESETEQLLQMFQAGSVRDSIIEKFDLYKKYNIEKGTPSSKYYMNLEYNDRVVSSKTSYESVVLEVFDESPDTAKLMADEILIQLNDKIRTFYNKRGLGRSNAFKRQMDYQVAIIDSLQEKIQKLGQEKGLLDYESQTRELVKGYIDAYATGPNSDRTKEMRSWLDDLQSSGSSFQAMQELSARATEQYGILTNKFLDWRAIGYENVSYLDVVVSPDVPDKKAWPVRWLILLLVVAVASLVTLVILAAAKKY</sequence>
<keyword evidence="9" id="KW-1185">Reference proteome</keyword>
<protein>
    <recommendedName>
        <fullName evidence="7">Polysaccharide chain length determinant N-terminal domain-containing protein</fullName>
    </recommendedName>
</protein>
<dbReference type="EMBL" id="JAAGVY010000055">
    <property type="protein sequence ID" value="NEN25466.1"/>
    <property type="molecule type" value="Genomic_DNA"/>
</dbReference>
<feature type="transmembrane region" description="Helical" evidence="6">
    <location>
        <begin position="21"/>
        <end position="42"/>
    </location>
</feature>
<feature type="domain" description="Polysaccharide chain length determinant N-terminal" evidence="7">
    <location>
        <begin position="5"/>
        <end position="62"/>
    </location>
</feature>
<organism evidence="8 9">
    <name type="scientific">Cryomorpha ignava</name>
    <dbReference type="NCBI Taxonomy" id="101383"/>
    <lineage>
        <taxon>Bacteria</taxon>
        <taxon>Pseudomonadati</taxon>
        <taxon>Bacteroidota</taxon>
        <taxon>Flavobacteriia</taxon>
        <taxon>Flavobacteriales</taxon>
        <taxon>Cryomorphaceae</taxon>
        <taxon>Cryomorpha</taxon>
    </lineage>
</organism>
<keyword evidence="5 6" id="KW-0472">Membrane</keyword>
<name>A0A7K3WVE8_9FLAO</name>
<dbReference type="AlphaFoldDB" id="A0A7K3WVE8"/>
<keyword evidence="3 6" id="KW-0812">Transmembrane</keyword>
<gene>
    <name evidence="8" type="ORF">G3O08_18400</name>
</gene>
<proteinExistence type="predicted"/>
<dbReference type="InterPro" id="IPR050445">
    <property type="entry name" value="Bact_polysacc_biosynth/exp"/>
</dbReference>
<dbReference type="RefSeq" id="WP_163286920.1">
    <property type="nucleotide sequence ID" value="NZ_JAAGVY010000055.1"/>
</dbReference>
<reference evidence="8 9" key="1">
    <citation type="submission" date="2020-02" db="EMBL/GenBank/DDBJ databases">
        <title>Out from the shadows clarifying the taxonomy of the family Cryomorphaceae and related taxa by utilizing the GTDB taxonomic framework.</title>
        <authorList>
            <person name="Bowman J.P."/>
        </authorList>
    </citation>
    <scope>NUCLEOTIDE SEQUENCE [LARGE SCALE GENOMIC DNA]</scope>
    <source>
        <strain evidence="8 9">QSSC 1-22</strain>
    </source>
</reference>
<evidence type="ECO:0000256" key="1">
    <source>
        <dbReference type="ARBA" id="ARBA00004651"/>
    </source>
</evidence>
<dbReference type="Pfam" id="PF02706">
    <property type="entry name" value="Wzz"/>
    <property type="match status" value="1"/>
</dbReference>
<feature type="transmembrane region" description="Helical" evidence="6">
    <location>
        <begin position="289"/>
        <end position="310"/>
    </location>
</feature>
<evidence type="ECO:0000256" key="4">
    <source>
        <dbReference type="ARBA" id="ARBA00022989"/>
    </source>
</evidence>
<dbReference type="GO" id="GO:0005886">
    <property type="term" value="C:plasma membrane"/>
    <property type="evidence" value="ECO:0007669"/>
    <property type="project" value="UniProtKB-SubCell"/>
</dbReference>
<evidence type="ECO:0000259" key="7">
    <source>
        <dbReference type="Pfam" id="PF02706"/>
    </source>
</evidence>
<evidence type="ECO:0000313" key="9">
    <source>
        <dbReference type="Proteomes" id="UP000486602"/>
    </source>
</evidence>
<dbReference type="InterPro" id="IPR003856">
    <property type="entry name" value="LPS_length_determ_N"/>
</dbReference>
<comment type="subcellular location">
    <subcellularLocation>
        <location evidence="1">Cell membrane</location>
        <topology evidence="1">Multi-pass membrane protein</topology>
    </subcellularLocation>
</comment>
<evidence type="ECO:0000256" key="2">
    <source>
        <dbReference type="ARBA" id="ARBA00022475"/>
    </source>
</evidence>
<comment type="caution">
    <text evidence="8">The sequence shown here is derived from an EMBL/GenBank/DDBJ whole genome shotgun (WGS) entry which is preliminary data.</text>
</comment>
<accession>A0A7K3WVE8</accession>
<dbReference type="Proteomes" id="UP000486602">
    <property type="component" value="Unassembled WGS sequence"/>
</dbReference>
<evidence type="ECO:0000256" key="3">
    <source>
        <dbReference type="ARBA" id="ARBA00022692"/>
    </source>
</evidence>